<feature type="region of interest" description="Disordered" evidence="1">
    <location>
        <begin position="161"/>
        <end position="183"/>
    </location>
</feature>
<dbReference type="KEGG" id="fcy:FRACYDRAFT_269822"/>
<dbReference type="AlphaFoldDB" id="A0A1E7F5I6"/>
<sequence>MEQKEAFSPPNNDSILVRVESTGSMGIGATDCMDICDMSTSLDYGEQSSSISMMTNNCHLTTTAMSTGMNEIAEISAASSEDVDENQLESRTPSPTNPDEIETGKVYTADDVSNPPPLSLPSRDKESIDPDIAQAERRLWDRIDLALHEYSEEIMMISEEKKKRMAGARPPRPPHGGERQQLL</sequence>
<dbReference type="EMBL" id="KV784361">
    <property type="protein sequence ID" value="OEU13451.1"/>
    <property type="molecule type" value="Genomic_DNA"/>
</dbReference>
<accession>A0A1E7F5I6</accession>
<evidence type="ECO:0000256" key="1">
    <source>
        <dbReference type="SAM" id="MobiDB-lite"/>
    </source>
</evidence>
<evidence type="ECO:0000313" key="2">
    <source>
        <dbReference type="EMBL" id="OEU13451.1"/>
    </source>
</evidence>
<dbReference type="OrthoDB" id="56494at2759"/>
<evidence type="ECO:0000313" key="3">
    <source>
        <dbReference type="Proteomes" id="UP000095751"/>
    </source>
</evidence>
<keyword evidence="3" id="KW-1185">Reference proteome</keyword>
<gene>
    <name evidence="2" type="ORF">FRACYDRAFT_269822</name>
</gene>
<name>A0A1E7F5I6_9STRA</name>
<reference evidence="2 3" key="1">
    <citation type="submission" date="2016-09" db="EMBL/GenBank/DDBJ databases">
        <title>Extensive genetic diversity and differential bi-allelic expression allows diatom success in the polar Southern Ocean.</title>
        <authorList>
            <consortium name="DOE Joint Genome Institute"/>
            <person name="Mock T."/>
            <person name="Otillar R.P."/>
            <person name="Strauss J."/>
            <person name="Dupont C."/>
            <person name="Frickenhaus S."/>
            <person name="Maumus F."/>
            <person name="Mcmullan M."/>
            <person name="Sanges R."/>
            <person name="Schmutz J."/>
            <person name="Toseland A."/>
            <person name="Valas R."/>
            <person name="Veluchamy A."/>
            <person name="Ward B.J."/>
            <person name="Allen A."/>
            <person name="Barry K."/>
            <person name="Falciatore A."/>
            <person name="Ferrante M."/>
            <person name="Fortunato A.E."/>
            <person name="Gloeckner G."/>
            <person name="Gruber A."/>
            <person name="Hipkin R."/>
            <person name="Janech M."/>
            <person name="Kroth P."/>
            <person name="Leese F."/>
            <person name="Lindquist E."/>
            <person name="Lyon B.R."/>
            <person name="Martin J."/>
            <person name="Mayer C."/>
            <person name="Parker M."/>
            <person name="Quesneville H."/>
            <person name="Raymond J."/>
            <person name="Uhlig C."/>
            <person name="Valentin K.U."/>
            <person name="Worden A.Z."/>
            <person name="Armbrust E.V."/>
            <person name="Bowler C."/>
            <person name="Green B."/>
            <person name="Moulton V."/>
            <person name="Van Oosterhout C."/>
            <person name="Grigoriev I."/>
        </authorList>
    </citation>
    <scope>NUCLEOTIDE SEQUENCE [LARGE SCALE GENOMIC DNA]</scope>
    <source>
        <strain evidence="2 3">CCMP1102</strain>
    </source>
</reference>
<dbReference type="InParanoid" id="A0A1E7F5I6"/>
<feature type="region of interest" description="Disordered" evidence="1">
    <location>
        <begin position="78"/>
        <end position="129"/>
    </location>
</feature>
<dbReference type="Proteomes" id="UP000095751">
    <property type="component" value="Unassembled WGS sequence"/>
</dbReference>
<organism evidence="2 3">
    <name type="scientific">Fragilariopsis cylindrus CCMP1102</name>
    <dbReference type="NCBI Taxonomy" id="635003"/>
    <lineage>
        <taxon>Eukaryota</taxon>
        <taxon>Sar</taxon>
        <taxon>Stramenopiles</taxon>
        <taxon>Ochrophyta</taxon>
        <taxon>Bacillariophyta</taxon>
        <taxon>Bacillariophyceae</taxon>
        <taxon>Bacillariophycidae</taxon>
        <taxon>Bacillariales</taxon>
        <taxon>Bacillariaceae</taxon>
        <taxon>Fragilariopsis</taxon>
    </lineage>
</organism>
<proteinExistence type="predicted"/>
<protein>
    <submittedName>
        <fullName evidence="2">Uncharacterized protein</fullName>
    </submittedName>
</protein>